<protein>
    <submittedName>
        <fullName evidence="1">Uncharacterized protein</fullName>
    </submittedName>
</protein>
<organism evidence="1 2">
    <name type="scientific">Segatella oris</name>
    <dbReference type="NCBI Taxonomy" id="28135"/>
    <lineage>
        <taxon>Bacteria</taxon>
        <taxon>Pseudomonadati</taxon>
        <taxon>Bacteroidota</taxon>
        <taxon>Bacteroidia</taxon>
        <taxon>Bacteroidales</taxon>
        <taxon>Prevotellaceae</taxon>
        <taxon>Segatella</taxon>
    </lineage>
</organism>
<dbReference type="Proteomes" id="UP000274578">
    <property type="component" value="Chromosome 1"/>
</dbReference>
<dbReference type="AlphaFoldDB" id="A0A3S4TXJ1"/>
<sequence>METVTEYKSLNDIRIRKEMLRNDILKDDQKIRTLWHSLFKPSDIFDKNTSPSKRISSLINTGATVIDGAILGWKLYRKFKR</sequence>
<proteinExistence type="predicted"/>
<dbReference type="KEGG" id="poc:NCTC13071_01532"/>
<name>A0A3S4TXJ1_9BACT</name>
<evidence type="ECO:0000313" key="2">
    <source>
        <dbReference type="Proteomes" id="UP000274578"/>
    </source>
</evidence>
<reference evidence="1 2" key="1">
    <citation type="submission" date="2018-12" db="EMBL/GenBank/DDBJ databases">
        <authorList>
            <consortium name="Pathogen Informatics"/>
        </authorList>
    </citation>
    <scope>NUCLEOTIDE SEQUENCE [LARGE SCALE GENOMIC DNA]</scope>
    <source>
        <strain evidence="1 2">NCTC13071</strain>
    </source>
</reference>
<dbReference type="EMBL" id="LR134384">
    <property type="protein sequence ID" value="VEH15528.1"/>
    <property type="molecule type" value="Genomic_DNA"/>
</dbReference>
<dbReference type="RefSeq" id="WP_018920185.1">
    <property type="nucleotide sequence ID" value="NZ_CAUUIS010000013.1"/>
</dbReference>
<accession>A0A3S4TXJ1</accession>
<evidence type="ECO:0000313" key="1">
    <source>
        <dbReference type="EMBL" id="VEH15528.1"/>
    </source>
</evidence>
<gene>
    <name evidence="1" type="ORF">NCTC13071_01532</name>
</gene>
<dbReference type="GeneID" id="85012351"/>